<keyword evidence="11" id="KW-1185">Reference proteome</keyword>
<feature type="domain" description="DDE Tnp4" evidence="9">
    <location>
        <begin position="637"/>
        <end position="790"/>
    </location>
</feature>
<evidence type="ECO:0000256" key="4">
    <source>
        <dbReference type="ARBA" id="ARBA00022722"/>
    </source>
</evidence>
<evidence type="ECO:0000256" key="3">
    <source>
        <dbReference type="ARBA" id="ARBA00006958"/>
    </source>
</evidence>
<comment type="caution">
    <text evidence="10">The sequence shown here is derived from an EMBL/GenBank/DDBJ whole genome shotgun (WGS) entry which is preliminary data.</text>
</comment>
<sequence length="845" mass="93913">MREEVRNMPFVSVMVDETTDVSNTAQMSYVLRYTTDSGVKERFFQFGDVCTVYERREELLELFEFIVDNHNDFDDDAVHSADGYTALLTGFEFSSPHSTVFAYSDVLFGILQNKEYDMQFCLSSIEDFCSTTERERDKFDSIYEDTVREVGVPSGCRARRVGDVRAVYQQLHSEILDNILTQLRNRFKDHEKIMFFALLDPKKFASYKENFPNSEFQSLAENYRLHFDLPRLKTELAVMYNMANFEARSPSDLLHFLTLKELTESMPQLFNLTCLVLTIPALKCIKTHARNSTGQDCLGALTLLSIEKGLLLELKSKDKLYDAAIAHFTKKDRRIDFIFMSNPATLAPNVGLLRPGRVAQNRTGATSRSRGRWPSLPERQQRPAEEQGGSAATATGSRLLLAFPGSSLEQPRPAAPLPGEPGVQGPMLQEEMGGGGGGSCTGALVEGGTYGGQFQALRGATSAAQLSGLLRAHPASPCNQPAQRHLHQLRPQVSGMEREGGPPNPRRYCQLNFTVPLIRQFFDGQSDLRVDFRLSRGSFNALMESIGREADHGWDPEIACLVFLFWLASGTSYRVVSRAFDMPRTSVHRAIHTTSGKIAALFAKTVHHPTEEELVTVGAGFARLAGSAAFNKVAGSIDGCHVRVKPPAADSDCYLNRKLFYSVQLQAVVDHTAMFKDVCVGYTGSVHDSRVLKNSPLYLEKQYPPPGYCLIGDGGYPCLSYPITLMTPYRQPLRNQLQAAYNSRLTKARGVVERAFGILKTRWRAVFLKVLEVDVLFVPEVILCCTILHNICLSQGDVLDPEDGVDGAAGEEDPGREAAPPGTVSGAEERYRMASLCYAPDHDYI</sequence>
<keyword evidence="5" id="KW-0479">Metal-binding</keyword>
<keyword evidence="4" id="KW-0540">Nuclease</keyword>
<dbReference type="GO" id="GO:0046872">
    <property type="term" value="F:metal ion binding"/>
    <property type="evidence" value="ECO:0007669"/>
    <property type="project" value="UniProtKB-KW"/>
</dbReference>
<protein>
    <submittedName>
        <fullName evidence="10">Protein ALP1-like</fullName>
    </submittedName>
</protein>
<evidence type="ECO:0000256" key="5">
    <source>
        <dbReference type="ARBA" id="ARBA00022723"/>
    </source>
</evidence>
<dbReference type="InterPro" id="IPR045249">
    <property type="entry name" value="HARBI1-like"/>
</dbReference>
<accession>A0AA47PAA9</accession>
<gene>
    <name evidence="10" type="ORF">N1851_003654</name>
</gene>
<dbReference type="InterPro" id="IPR027806">
    <property type="entry name" value="HARBI1_dom"/>
</dbReference>
<feature type="region of interest" description="Disordered" evidence="8">
    <location>
        <begin position="803"/>
        <end position="827"/>
    </location>
</feature>
<dbReference type="GO" id="GO:0005634">
    <property type="term" value="C:nucleus"/>
    <property type="evidence" value="ECO:0007669"/>
    <property type="project" value="UniProtKB-SubCell"/>
</dbReference>
<reference evidence="10" key="1">
    <citation type="journal article" date="2023" name="Front. Mar. Sci.">
        <title>A new Merluccius polli reference genome to investigate the effects of global change in West African waters.</title>
        <authorList>
            <person name="Mateo J.L."/>
            <person name="Blanco-Fernandez C."/>
            <person name="Garcia-Vazquez E."/>
            <person name="Machado-Schiaffino G."/>
        </authorList>
    </citation>
    <scope>NUCLEOTIDE SEQUENCE</scope>
    <source>
        <strain evidence="10">C29</strain>
        <tissue evidence="10">Fin</tissue>
    </source>
</reference>
<evidence type="ECO:0000256" key="1">
    <source>
        <dbReference type="ARBA" id="ARBA00001968"/>
    </source>
</evidence>
<comment type="similarity">
    <text evidence="3">Belongs to the HARBI1 family.</text>
</comment>
<feature type="compositionally biased region" description="Acidic residues" evidence="8">
    <location>
        <begin position="803"/>
        <end position="814"/>
    </location>
</feature>
<evidence type="ECO:0000313" key="11">
    <source>
        <dbReference type="Proteomes" id="UP001174136"/>
    </source>
</evidence>
<feature type="region of interest" description="Disordered" evidence="8">
    <location>
        <begin position="406"/>
        <end position="440"/>
    </location>
</feature>
<dbReference type="GO" id="GO:0004518">
    <property type="term" value="F:nuclease activity"/>
    <property type="evidence" value="ECO:0007669"/>
    <property type="project" value="UniProtKB-KW"/>
</dbReference>
<comment type="cofactor">
    <cofactor evidence="1">
        <name>a divalent metal cation</name>
        <dbReference type="ChEBI" id="CHEBI:60240"/>
    </cofactor>
</comment>
<comment type="subcellular location">
    <subcellularLocation>
        <location evidence="2">Nucleus</location>
    </subcellularLocation>
</comment>
<evidence type="ECO:0000256" key="8">
    <source>
        <dbReference type="SAM" id="MobiDB-lite"/>
    </source>
</evidence>
<dbReference type="AlphaFoldDB" id="A0AA47PAA9"/>
<organism evidence="10 11">
    <name type="scientific">Merluccius polli</name>
    <name type="common">Benguela hake</name>
    <name type="synonym">Merluccius cadenati</name>
    <dbReference type="NCBI Taxonomy" id="89951"/>
    <lineage>
        <taxon>Eukaryota</taxon>
        <taxon>Metazoa</taxon>
        <taxon>Chordata</taxon>
        <taxon>Craniata</taxon>
        <taxon>Vertebrata</taxon>
        <taxon>Euteleostomi</taxon>
        <taxon>Actinopterygii</taxon>
        <taxon>Neopterygii</taxon>
        <taxon>Teleostei</taxon>
        <taxon>Neoteleostei</taxon>
        <taxon>Acanthomorphata</taxon>
        <taxon>Zeiogadaria</taxon>
        <taxon>Gadariae</taxon>
        <taxon>Gadiformes</taxon>
        <taxon>Gadoidei</taxon>
        <taxon>Merlucciidae</taxon>
        <taxon>Merluccius</taxon>
    </lineage>
</organism>
<dbReference type="PANTHER" id="PTHR22930:SF206">
    <property type="entry name" value="NUCLEASE HARBI1"/>
    <property type="match status" value="1"/>
</dbReference>
<feature type="region of interest" description="Disordered" evidence="8">
    <location>
        <begin position="357"/>
        <end position="392"/>
    </location>
</feature>
<proteinExistence type="inferred from homology"/>
<keyword evidence="6" id="KW-0378">Hydrolase</keyword>
<evidence type="ECO:0000256" key="7">
    <source>
        <dbReference type="ARBA" id="ARBA00023242"/>
    </source>
</evidence>
<dbReference type="PANTHER" id="PTHR22930">
    <property type="match status" value="1"/>
</dbReference>
<keyword evidence="7" id="KW-0539">Nucleus</keyword>
<dbReference type="Pfam" id="PF13359">
    <property type="entry name" value="DDE_Tnp_4"/>
    <property type="match status" value="1"/>
</dbReference>
<evidence type="ECO:0000259" key="9">
    <source>
        <dbReference type="Pfam" id="PF13359"/>
    </source>
</evidence>
<evidence type="ECO:0000256" key="6">
    <source>
        <dbReference type="ARBA" id="ARBA00022801"/>
    </source>
</evidence>
<name>A0AA47PAA9_MERPO</name>
<dbReference type="EMBL" id="JAOPHQ010000574">
    <property type="protein sequence ID" value="KAK0154265.1"/>
    <property type="molecule type" value="Genomic_DNA"/>
</dbReference>
<evidence type="ECO:0000313" key="10">
    <source>
        <dbReference type="EMBL" id="KAK0154265.1"/>
    </source>
</evidence>
<dbReference type="GO" id="GO:0016787">
    <property type="term" value="F:hydrolase activity"/>
    <property type="evidence" value="ECO:0007669"/>
    <property type="project" value="UniProtKB-KW"/>
</dbReference>
<evidence type="ECO:0000256" key="2">
    <source>
        <dbReference type="ARBA" id="ARBA00004123"/>
    </source>
</evidence>
<dbReference type="Proteomes" id="UP001174136">
    <property type="component" value="Unassembled WGS sequence"/>
</dbReference>